<feature type="compositionally biased region" description="Basic residues" evidence="1">
    <location>
        <begin position="126"/>
        <end position="149"/>
    </location>
</feature>
<accession>A0ABV8K0M3</accession>
<reference evidence="4" key="1">
    <citation type="journal article" date="2019" name="Int. J. Syst. Evol. Microbiol.">
        <title>The Global Catalogue of Microorganisms (GCM) 10K type strain sequencing project: providing services to taxonomists for standard genome sequencing and annotation.</title>
        <authorList>
            <consortium name="The Broad Institute Genomics Platform"/>
            <consortium name="The Broad Institute Genome Sequencing Center for Infectious Disease"/>
            <person name="Wu L."/>
            <person name="Ma J."/>
        </authorList>
    </citation>
    <scope>NUCLEOTIDE SEQUENCE [LARGE SCALE GENOMIC DNA]</scope>
    <source>
        <strain evidence="4">CECT 7477</strain>
    </source>
</reference>
<protein>
    <recommendedName>
        <fullName evidence="5">LTXXQ motif family protein</fullName>
    </recommendedName>
</protein>
<dbReference type="RefSeq" id="WP_192463218.1">
    <property type="nucleotide sequence ID" value="NZ_JACYFJ010000006.1"/>
</dbReference>
<feature type="signal peptide" evidence="2">
    <location>
        <begin position="1"/>
        <end position="18"/>
    </location>
</feature>
<evidence type="ECO:0000256" key="2">
    <source>
        <dbReference type="SAM" id="SignalP"/>
    </source>
</evidence>
<evidence type="ECO:0000313" key="4">
    <source>
        <dbReference type="Proteomes" id="UP001595814"/>
    </source>
</evidence>
<keyword evidence="2" id="KW-0732">Signal</keyword>
<evidence type="ECO:0008006" key="5">
    <source>
        <dbReference type="Google" id="ProtNLM"/>
    </source>
</evidence>
<feature type="region of interest" description="Disordered" evidence="1">
    <location>
        <begin position="122"/>
        <end position="149"/>
    </location>
</feature>
<sequence>MKRAILILMCLVGFTAMAQKGERHQGKGKMDLTPEQIATLQTKKMTLALDLDEKQQKKIMSMNLERAEMRKAKMEERKAARDNDEAKRPTAEEKYVMQNERLDQMIAHKAEMKDILSEEQFQKWEKMRHHQGRKMKKRKDDRKERHSRR</sequence>
<proteinExistence type="predicted"/>
<feature type="chain" id="PRO_5045377227" description="LTXXQ motif family protein" evidence="2">
    <location>
        <begin position="19"/>
        <end position="149"/>
    </location>
</feature>
<keyword evidence="4" id="KW-1185">Reference proteome</keyword>
<name>A0ABV8K0M3_9FLAO</name>
<dbReference type="EMBL" id="JBHSAW010000024">
    <property type="protein sequence ID" value="MFC4097675.1"/>
    <property type="molecule type" value="Genomic_DNA"/>
</dbReference>
<comment type="caution">
    <text evidence="3">The sequence shown here is derived from an EMBL/GenBank/DDBJ whole genome shotgun (WGS) entry which is preliminary data.</text>
</comment>
<evidence type="ECO:0000313" key="3">
    <source>
        <dbReference type="EMBL" id="MFC4097675.1"/>
    </source>
</evidence>
<evidence type="ECO:0000256" key="1">
    <source>
        <dbReference type="SAM" id="MobiDB-lite"/>
    </source>
</evidence>
<feature type="region of interest" description="Disordered" evidence="1">
    <location>
        <begin position="68"/>
        <end position="94"/>
    </location>
</feature>
<gene>
    <name evidence="3" type="ORF">ACFOUT_17450</name>
</gene>
<dbReference type="Proteomes" id="UP001595814">
    <property type="component" value="Unassembled WGS sequence"/>
</dbReference>
<organism evidence="3 4">
    <name type="scientific">Euzebyella saccharophila</name>
    <dbReference type="NCBI Taxonomy" id="679664"/>
    <lineage>
        <taxon>Bacteria</taxon>
        <taxon>Pseudomonadati</taxon>
        <taxon>Bacteroidota</taxon>
        <taxon>Flavobacteriia</taxon>
        <taxon>Flavobacteriales</taxon>
        <taxon>Flavobacteriaceae</taxon>
        <taxon>Euzebyella</taxon>
    </lineage>
</organism>